<dbReference type="PRINTS" id="PR00033">
    <property type="entry name" value="HTHASNC"/>
</dbReference>
<dbReference type="GO" id="GO:0043565">
    <property type="term" value="F:sequence-specific DNA binding"/>
    <property type="evidence" value="ECO:0007669"/>
    <property type="project" value="InterPro"/>
</dbReference>
<dbReference type="InterPro" id="IPR019887">
    <property type="entry name" value="Tscrpt_reg_AsnC/Lrp_C"/>
</dbReference>
<evidence type="ECO:0000259" key="4">
    <source>
        <dbReference type="PROSITE" id="PS50956"/>
    </source>
</evidence>
<keyword evidence="3" id="KW-0804">Transcription</keyword>
<dbReference type="InterPro" id="IPR000485">
    <property type="entry name" value="AsnC-type_HTH_dom"/>
</dbReference>
<keyword evidence="2" id="KW-0238">DNA-binding</keyword>
<keyword evidence="1" id="KW-0805">Transcription regulation</keyword>
<evidence type="ECO:0000256" key="3">
    <source>
        <dbReference type="ARBA" id="ARBA00023163"/>
    </source>
</evidence>
<dbReference type="InterPro" id="IPR036390">
    <property type="entry name" value="WH_DNA-bd_sf"/>
</dbReference>
<keyword evidence="6" id="KW-1185">Reference proteome</keyword>
<feature type="domain" description="HTH asnC-type" evidence="4">
    <location>
        <begin position="19"/>
        <end position="80"/>
    </location>
</feature>
<dbReference type="PROSITE" id="PS50956">
    <property type="entry name" value="HTH_ASNC_2"/>
    <property type="match status" value="1"/>
</dbReference>
<dbReference type="PANTHER" id="PTHR30154:SF34">
    <property type="entry name" value="TRANSCRIPTIONAL REGULATOR AZLB"/>
    <property type="match status" value="1"/>
</dbReference>
<dbReference type="GO" id="GO:0005829">
    <property type="term" value="C:cytosol"/>
    <property type="evidence" value="ECO:0007669"/>
    <property type="project" value="TreeGrafter"/>
</dbReference>
<evidence type="ECO:0000313" key="5">
    <source>
        <dbReference type="EMBL" id="SFO34345.1"/>
    </source>
</evidence>
<dbReference type="InterPro" id="IPR019888">
    <property type="entry name" value="Tscrpt_reg_AsnC-like"/>
</dbReference>
<dbReference type="SMART" id="SM00344">
    <property type="entry name" value="HTH_ASNC"/>
    <property type="match status" value="1"/>
</dbReference>
<dbReference type="SUPFAM" id="SSF54909">
    <property type="entry name" value="Dimeric alpha+beta barrel"/>
    <property type="match status" value="1"/>
</dbReference>
<sequence length="178" mass="18983">MQAPARARLSSVPPGPERLDATDVRLVQALTADPRATVLALSQQLGLARNTVQARLARLESGGLLAPFASRVRPEALGYRLGAYVTVQVVQRSLEEVAAALAALPEVLEVTALSGAADLLVRVVAVDADDLWRLTEQVLALPGVERTDTALALRRYVDHRVDPLLEIAAGERPSPVSD</sequence>
<dbReference type="Pfam" id="PF01037">
    <property type="entry name" value="AsnC_trans_reg"/>
    <property type="match status" value="1"/>
</dbReference>
<dbReference type="InterPro" id="IPR036388">
    <property type="entry name" value="WH-like_DNA-bd_sf"/>
</dbReference>
<dbReference type="Pfam" id="PF13404">
    <property type="entry name" value="HTH_AsnC-type"/>
    <property type="match status" value="1"/>
</dbReference>
<dbReference type="AlphaFoldDB" id="A0A1I5GE70"/>
<organism evidence="5 6">
    <name type="scientific">Geodermatophilus obscurus</name>
    <dbReference type="NCBI Taxonomy" id="1861"/>
    <lineage>
        <taxon>Bacteria</taxon>
        <taxon>Bacillati</taxon>
        <taxon>Actinomycetota</taxon>
        <taxon>Actinomycetes</taxon>
        <taxon>Geodermatophilales</taxon>
        <taxon>Geodermatophilaceae</taxon>
        <taxon>Geodermatophilus</taxon>
    </lineage>
</organism>
<dbReference type="EMBL" id="FOWE01000006">
    <property type="protein sequence ID" value="SFO34345.1"/>
    <property type="molecule type" value="Genomic_DNA"/>
</dbReference>
<reference evidence="6" key="1">
    <citation type="submission" date="2016-10" db="EMBL/GenBank/DDBJ databases">
        <authorList>
            <person name="Varghese N."/>
            <person name="Submissions S."/>
        </authorList>
    </citation>
    <scope>NUCLEOTIDE SEQUENCE [LARGE SCALE GENOMIC DNA]</scope>
    <source>
        <strain evidence="6">DSM 43161</strain>
    </source>
</reference>
<name>A0A1I5GE70_9ACTN</name>
<proteinExistence type="predicted"/>
<dbReference type="Gene3D" id="3.30.70.920">
    <property type="match status" value="1"/>
</dbReference>
<gene>
    <name evidence="5" type="ORF">SAMN05660359_02814</name>
</gene>
<accession>A0A1I5GE70</accession>
<dbReference type="Proteomes" id="UP000183642">
    <property type="component" value="Unassembled WGS sequence"/>
</dbReference>
<evidence type="ECO:0000256" key="2">
    <source>
        <dbReference type="ARBA" id="ARBA00023125"/>
    </source>
</evidence>
<dbReference type="PANTHER" id="PTHR30154">
    <property type="entry name" value="LEUCINE-RESPONSIVE REGULATORY PROTEIN"/>
    <property type="match status" value="1"/>
</dbReference>
<evidence type="ECO:0000256" key="1">
    <source>
        <dbReference type="ARBA" id="ARBA00023015"/>
    </source>
</evidence>
<dbReference type="SUPFAM" id="SSF46785">
    <property type="entry name" value="Winged helix' DNA-binding domain"/>
    <property type="match status" value="1"/>
</dbReference>
<protein>
    <submittedName>
        <fullName evidence="5">Transcriptional regulator, AsnC family</fullName>
    </submittedName>
</protein>
<evidence type="ECO:0000313" key="6">
    <source>
        <dbReference type="Proteomes" id="UP000183642"/>
    </source>
</evidence>
<dbReference type="Gene3D" id="1.10.10.10">
    <property type="entry name" value="Winged helix-like DNA-binding domain superfamily/Winged helix DNA-binding domain"/>
    <property type="match status" value="1"/>
</dbReference>
<dbReference type="InterPro" id="IPR011008">
    <property type="entry name" value="Dimeric_a/b-barrel"/>
</dbReference>
<dbReference type="GO" id="GO:0043200">
    <property type="term" value="P:response to amino acid"/>
    <property type="evidence" value="ECO:0007669"/>
    <property type="project" value="TreeGrafter"/>
</dbReference>